<name>A0A1H9FL50_9BURK</name>
<proteinExistence type="predicted"/>
<accession>A0A1H9FL50</accession>
<evidence type="ECO:0000313" key="1">
    <source>
        <dbReference type="EMBL" id="SEQ38677.1"/>
    </source>
</evidence>
<protein>
    <recommendedName>
        <fullName evidence="3">Porin</fullName>
    </recommendedName>
</protein>
<dbReference type="InterPro" id="IPR023614">
    <property type="entry name" value="Porin_dom_sf"/>
</dbReference>
<dbReference type="OrthoDB" id="197869at2"/>
<organism evidence="1 2">
    <name type="scientific">Giesbergeria anulus</name>
    <dbReference type="NCBI Taxonomy" id="180197"/>
    <lineage>
        <taxon>Bacteria</taxon>
        <taxon>Pseudomonadati</taxon>
        <taxon>Pseudomonadota</taxon>
        <taxon>Betaproteobacteria</taxon>
        <taxon>Burkholderiales</taxon>
        <taxon>Comamonadaceae</taxon>
        <taxon>Giesbergeria</taxon>
    </lineage>
</organism>
<evidence type="ECO:0000313" key="2">
    <source>
        <dbReference type="Proteomes" id="UP000199766"/>
    </source>
</evidence>
<gene>
    <name evidence="1" type="ORF">SAMN02982919_00582</name>
</gene>
<dbReference type="EMBL" id="FOGD01000001">
    <property type="protein sequence ID" value="SEQ38677.1"/>
    <property type="molecule type" value="Genomic_DNA"/>
</dbReference>
<dbReference type="Proteomes" id="UP000199766">
    <property type="component" value="Unassembled WGS sequence"/>
</dbReference>
<reference evidence="1 2" key="1">
    <citation type="submission" date="2016-10" db="EMBL/GenBank/DDBJ databases">
        <authorList>
            <person name="de Groot N.N."/>
        </authorList>
    </citation>
    <scope>NUCLEOTIDE SEQUENCE [LARGE SCALE GENOMIC DNA]</scope>
    <source>
        <strain evidence="1 2">ATCC 35958</strain>
    </source>
</reference>
<sequence>MTKHPLHKHAPHRGRWLLSLMIGVVVWGNHIPSVAVERPQESTETVAESSFTLHGFGTLGVARSSSDQAEFVRDLSQPRGISNHWSGRIDSVMGLQANWQATRELELVGQVVSRYQHNESRDPEVMWGFAKWDIDGRLELRAGRLGADFLMGADSRLVGYSYLPVRPSVDYFGPLLFSYFDGADASATFPLAGGLLRTKAYAGLSREKGSSGGVVWDASDSTLKGLVFDYFTGPWQVRASATHVRLSRDMPFGPLPSSLHTAGTALGIPQAIAAAHTLAVGGSTSQFITVGMVYDDGPLQVQGMVNTIRHDTGAFENSQAGYLLSAYRLGAITPYVGYSWWKSKSKHLATGLPNTGALIALNQGFDSVLRDSASDQKTYTLGARWDIMPDVALKAQWDTINGKPRSIFPYRAEKLGWTGHTDVFSLTLDFVF</sequence>
<dbReference type="SUPFAM" id="SSF56935">
    <property type="entry name" value="Porins"/>
    <property type="match status" value="1"/>
</dbReference>
<dbReference type="RefSeq" id="WP_091452421.1">
    <property type="nucleotide sequence ID" value="NZ_FOGD01000001.1"/>
</dbReference>
<dbReference type="Gene3D" id="2.40.160.10">
    <property type="entry name" value="Porin"/>
    <property type="match status" value="1"/>
</dbReference>
<dbReference type="AlphaFoldDB" id="A0A1H9FL50"/>
<evidence type="ECO:0008006" key="3">
    <source>
        <dbReference type="Google" id="ProtNLM"/>
    </source>
</evidence>
<dbReference type="STRING" id="180197.SAMN02982919_00582"/>
<keyword evidence="2" id="KW-1185">Reference proteome</keyword>